<keyword evidence="1 7" id="KW-0436">Ligase</keyword>
<dbReference type="GO" id="GO:0004815">
    <property type="term" value="F:aspartate-tRNA ligase activity"/>
    <property type="evidence" value="ECO:0007669"/>
    <property type="project" value="TreeGrafter"/>
</dbReference>
<dbReference type="SUPFAM" id="SSF55681">
    <property type="entry name" value="Class II aaRS and biotin synthetases"/>
    <property type="match status" value="1"/>
</dbReference>
<keyword evidence="3" id="KW-0067">ATP-binding</keyword>
<protein>
    <submittedName>
        <fullName evidence="7">Aspartate--tRNA ligase</fullName>
    </submittedName>
</protein>
<evidence type="ECO:0000313" key="8">
    <source>
        <dbReference type="Proteomes" id="UP000319375"/>
    </source>
</evidence>
<dbReference type="Pfam" id="PF00152">
    <property type="entry name" value="tRNA-synt_2"/>
    <property type="match status" value="1"/>
</dbReference>
<dbReference type="EMBL" id="VIGX01000324">
    <property type="protein sequence ID" value="TWS19340.1"/>
    <property type="molecule type" value="Genomic_DNA"/>
</dbReference>
<feature type="non-terminal residue" evidence="7">
    <location>
        <position position="170"/>
    </location>
</feature>
<reference evidence="7 8" key="1">
    <citation type="submission" date="2019-06" db="EMBL/GenBank/DDBJ databases">
        <title>Tsukamurella conjunctivitidis sp. nov., Tsukamurella assacharolytica sp. nov. and Tsukamurella sputae sp. nov. isolated from patients with conjunctivitis, bacteraemia (lymphoma) and respiratory infection (sputum) in Hong Kong.</title>
        <authorList>
            <person name="Teng J.L.L."/>
            <person name="Lee H.H."/>
            <person name="Fong J.Y.H."/>
            <person name="Fok K.M.N."/>
            <person name="Lau S.K.P."/>
            <person name="Woo P.C.Y."/>
        </authorList>
    </citation>
    <scope>NUCLEOTIDE SEQUENCE [LARGE SCALE GENOMIC DNA]</scope>
    <source>
        <strain evidence="7 8">HKU72</strain>
    </source>
</reference>
<gene>
    <name evidence="7" type="ORF">FK530_25605</name>
</gene>
<keyword evidence="2" id="KW-0547">Nucleotide-binding</keyword>
<dbReference type="Gene3D" id="3.30.930.10">
    <property type="entry name" value="Bira Bifunctional Protein, Domain 2"/>
    <property type="match status" value="1"/>
</dbReference>
<dbReference type="Proteomes" id="UP000319375">
    <property type="component" value="Unassembled WGS sequence"/>
</dbReference>
<keyword evidence="8" id="KW-1185">Reference proteome</keyword>
<evidence type="ECO:0000256" key="2">
    <source>
        <dbReference type="ARBA" id="ARBA00022741"/>
    </source>
</evidence>
<organism evidence="7 8">
    <name type="scientific">Tsukamurella conjunctivitidis</name>
    <dbReference type="NCBI Taxonomy" id="2592068"/>
    <lineage>
        <taxon>Bacteria</taxon>
        <taxon>Bacillati</taxon>
        <taxon>Actinomycetota</taxon>
        <taxon>Actinomycetes</taxon>
        <taxon>Mycobacteriales</taxon>
        <taxon>Tsukamurellaceae</taxon>
        <taxon>Tsukamurella</taxon>
    </lineage>
</organism>
<feature type="domain" description="Aminoacyl-transfer RNA synthetases class-II family profile" evidence="6">
    <location>
        <begin position="57"/>
        <end position="170"/>
    </location>
</feature>
<dbReference type="PRINTS" id="PR01042">
    <property type="entry name" value="TRNASYNTHASP"/>
</dbReference>
<dbReference type="PANTHER" id="PTHR22594">
    <property type="entry name" value="ASPARTYL/LYSYL-TRNA SYNTHETASE"/>
    <property type="match status" value="1"/>
</dbReference>
<dbReference type="InterPro" id="IPR006195">
    <property type="entry name" value="aa-tRNA-synth_II"/>
</dbReference>
<dbReference type="GO" id="GO:0005524">
    <property type="term" value="F:ATP binding"/>
    <property type="evidence" value="ECO:0007669"/>
    <property type="project" value="UniProtKB-KW"/>
</dbReference>
<dbReference type="PROSITE" id="PS50862">
    <property type="entry name" value="AA_TRNA_LIGASE_II"/>
    <property type="match status" value="1"/>
</dbReference>
<evidence type="ECO:0000313" key="7">
    <source>
        <dbReference type="EMBL" id="TWS19340.1"/>
    </source>
</evidence>
<evidence type="ECO:0000259" key="6">
    <source>
        <dbReference type="PROSITE" id="PS50862"/>
    </source>
</evidence>
<evidence type="ECO:0000256" key="1">
    <source>
        <dbReference type="ARBA" id="ARBA00022598"/>
    </source>
</evidence>
<comment type="caution">
    <text evidence="7">The sequence shown here is derived from an EMBL/GenBank/DDBJ whole genome shotgun (WGS) entry which is preliminary data.</text>
</comment>
<evidence type="ECO:0000256" key="5">
    <source>
        <dbReference type="ARBA" id="ARBA00023146"/>
    </source>
</evidence>
<dbReference type="InterPro" id="IPR004364">
    <property type="entry name" value="Aa-tRNA-synt_II"/>
</dbReference>
<keyword evidence="4" id="KW-0648">Protein biosynthesis</keyword>
<dbReference type="InterPro" id="IPR045864">
    <property type="entry name" value="aa-tRNA-synth_II/BPL/LPL"/>
</dbReference>
<evidence type="ECO:0000256" key="3">
    <source>
        <dbReference type="ARBA" id="ARBA00022840"/>
    </source>
</evidence>
<proteinExistence type="predicted"/>
<dbReference type="GO" id="GO:0006422">
    <property type="term" value="P:aspartyl-tRNA aminoacylation"/>
    <property type="evidence" value="ECO:0007669"/>
    <property type="project" value="TreeGrafter"/>
</dbReference>
<sequence>PNIVSGKIEVIAKRLEILNSAAPLPFQLGDDKTSEEVRLKYRYLDLRDTRMHQNIMLRSKVTRYIRKALDEQGFLDIETPFLTKATPEGARDYVVPSRVHHGEFFALPQSPQLFKQLLMVSGFDRYYQIVRCFRDEDLRADRQPEFTQVDIETSFLSSDQIMDIAEKMIR</sequence>
<accession>A0A5C5R8P8</accession>
<evidence type="ECO:0000256" key="4">
    <source>
        <dbReference type="ARBA" id="ARBA00022917"/>
    </source>
</evidence>
<feature type="non-terminal residue" evidence="7">
    <location>
        <position position="1"/>
    </location>
</feature>
<dbReference type="InterPro" id="IPR002312">
    <property type="entry name" value="Asp/Asn-tRNA-synth_IIb"/>
</dbReference>
<dbReference type="PANTHER" id="PTHR22594:SF5">
    <property type="entry name" value="ASPARTATE--TRNA LIGASE, MITOCHONDRIAL"/>
    <property type="match status" value="1"/>
</dbReference>
<dbReference type="AlphaFoldDB" id="A0A5C5R8P8"/>
<keyword evidence="5" id="KW-0030">Aminoacyl-tRNA synthetase</keyword>
<name>A0A5C5R8P8_9ACTN</name>